<keyword evidence="2" id="KW-0805">Transcription regulation</keyword>
<protein>
    <submittedName>
        <fullName evidence="6">LysR family transcriptional regulator</fullName>
    </submittedName>
</protein>
<reference evidence="6 7" key="1">
    <citation type="submission" date="2020-12" db="EMBL/GenBank/DDBJ databases">
        <authorList>
            <person name="Shan Y."/>
        </authorList>
    </citation>
    <scope>NUCLEOTIDE SEQUENCE [LARGE SCALE GENOMIC DNA]</scope>
    <source>
        <strain evidence="7">csc3.9</strain>
    </source>
</reference>
<dbReference type="Proteomes" id="UP000596063">
    <property type="component" value="Chromosome"/>
</dbReference>
<dbReference type="GO" id="GO:0003677">
    <property type="term" value="F:DNA binding"/>
    <property type="evidence" value="ECO:0007669"/>
    <property type="project" value="UniProtKB-KW"/>
</dbReference>
<dbReference type="SUPFAM" id="SSF46785">
    <property type="entry name" value="Winged helix' DNA-binding domain"/>
    <property type="match status" value="1"/>
</dbReference>
<feature type="domain" description="HTH lysR-type" evidence="5">
    <location>
        <begin position="1"/>
        <end position="58"/>
    </location>
</feature>
<keyword evidence="7" id="KW-1185">Reference proteome</keyword>
<dbReference type="PANTHER" id="PTHR30346:SF0">
    <property type="entry name" value="HCA OPERON TRANSCRIPTIONAL ACTIVATOR HCAR"/>
    <property type="match status" value="1"/>
</dbReference>
<proteinExistence type="inferred from homology"/>
<dbReference type="GO" id="GO:0003700">
    <property type="term" value="F:DNA-binding transcription factor activity"/>
    <property type="evidence" value="ECO:0007669"/>
    <property type="project" value="InterPro"/>
</dbReference>
<organism evidence="6 7">
    <name type="scientific">Spongiibacter nanhainus</name>
    <dbReference type="NCBI Taxonomy" id="2794344"/>
    <lineage>
        <taxon>Bacteria</taxon>
        <taxon>Pseudomonadati</taxon>
        <taxon>Pseudomonadota</taxon>
        <taxon>Gammaproteobacteria</taxon>
        <taxon>Cellvibrionales</taxon>
        <taxon>Spongiibacteraceae</taxon>
        <taxon>Spongiibacter</taxon>
    </lineage>
</organism>
<gene>
    <name evidence="6" type="ORF">I6N98_16390</name>
</gene>
<dbReference type="KEGG" id="snan:I6N98_16390"/>
<dbReference type="GO" id="GO:0032993">
    <property type="term" value="C:protein-DNA complex"/>
    <property type="evidence" value="ECO:0007669"/>
    <property type="project" value="TreeGrafter"/>
</dbReference>
<dbReference type="Pfam" id="PF00126">
    <property type="entry name" value="HTH_1"/>
    <property type="match status" value="1"/>
</dbReference>
<dbReference type="InterPro" id="IPR000847">
    <property type="entry name" value="LysR_HTH_N"/>
</dbReference>
<dbReference type="Gene3D" id="1.10.10.10">
    <property type="entry name" value="Winged helix-like DNA-binding domain superfamily/Winged helix DNA-binding domain"/>
    <property type="match status" value="1"/>
</dbReference>
<evidence type="ECO:0000256" key="1">
    <source>
        <dbReference type="ARBA" id="ARBA00009437"/>
    </source>
</evidence>
<dbReference type="InterPro" id="IPR036390">
    <property type="entry name" value="WH_DNA-bd_sf"/>
</dbReference>
<dbReference type="RefSeq" id="WP_198569397.1">
    <property type="nucleotide sequence ID" value="NZ_CP066167.1"/>
</dbReference>
<dbReference type="InterPro" id="IPR036388">
    <property type="entry name" value="WH-like_DNA-bd_sf"/>
</dbReference>
<sequence length="86" mass="9472">MNCRTIEYIVSLADTGSMKLAAAKCNATTGTISHQISKLESYLGTKLFVSRADPVTLSDRGKDLLPLMRQVVESLRDINRLARMDA</sequence>
<name>A0A7T4UPP3_9GAMM</name>
<dbReference type="PANTHER" id="PTHR30346">
    <property type="entry name" value="TRANSCRIPTIONAL DUAL REGULATOR HCAR-RELATED"/>
    <property type="match status" value="1"/>
</dbReference>
<keyword evidence="4" id="KW-0804">Transcription</keyword>
<evidence type="ECO:0000259" key="5">
    <source>
        <dbReference type="PROSITE" id="PS50931"/>
    </source>
</evidence>
<dbReference type="EMBL" id="CP066167">
    <property type="protein sequence ID" value="QQD17898.1"/>
    <property type="molecule type" value="Genomic_DNA"/>
</dbReference>
<keyword evidence="3" id="KW-0238">DNA-binding</keyword>
<evidence type="ECO:0000313" key="7">
    <source>
        <dbReference type="Proteomes" id="UP000596063"/>
    </source>
</evidence>
<evidence type="ECO:0000256" key="4">
    <source>
        <dbReference type="ARBA" id="ARBA00023163"/>
    </source>
</evidence>
<evidence type="ECO:0000313" key="6">
    <source>
        <dbReference type="EMBL" id="QQD17898.1"/>
    </source>
</evidence>
<evidence type="ECO:0000256" key="3">
    <source>
        <dbReference type="ARBA" id="ARBA00023125"/>
    </source>
</evidence>
<comment type="similarity">
    <text evidence="1">Belongs to the LysR transcriptional regulatory family.</text>
</comment>
<dbReference type="PROSITE" id="PS50931">
    <property type="entry name" value="HTH_LYSR"/>
    <property type="match status" value="1"/>
</dbReference>
<accession>A0A7T4UPP3</accession>
<evidence type="ECO:0000256" key="2">
    <source>
        <dbReference type="ARBA" id="ARBA00023015"/>
    </source>
</evidence>
<dbReference type="AlphaFoldDB" id="A0A7T4UPP3"/>